<dbReference type="Proteomes" id="UP001234297">
    <property type="component" value="Chromosome 3"/>
</dbReference>
<proteinExistence type="predicted"/>
<gene>
    <name evidence="1" type="ORF">MRB53_012008</name>
</gene>
<evidence type="ECO:0000313" key="2">
    <source>
        <dbReference type="Proteomes" id="UP001234297"/>
    </source>
</evidence>
<dbReference type="EMBL" id="CM056811">
    <property type="protein sequence ID" value="KAJ8637741.1"/>
    <property type="molecule type" value="Genomic_DNA"/>
</dbReference>
<evidence type="ECO:0000313" key="1">
    <source>
        <dbReference type="EMBL" id="KAJ8637741.1"/>
    </source>
</evidence>
<name>A0ACC2LWK2_PERAE</name>
<protein>
    <submittedName>
        <fullName evidence="1">Uncharacterized protein</fullName>
    </submittedName>
</protein>
<sequence>MATTGKNFKRRLQGKREVGIEEIGMAKEDPDSASNQLDFAGNALTELQQELQIGRKQDAIDILQQRINQLSLEIKDKEISIENLNLSLAGKESECKDPTSIYYQTKEDLAQANSAVEGLKEEVRKIREELELKRSLEEDLTTRLKLPVTERDEISKKLHVLHEEYNDLMSDELVSVKEALAKTKQELLVMSEDLKKELLEVNKKAETTANDLKEEKRLVASLNKKVEELRKHTSKDKADRGKLERDLQEAAKSRGDEEESFDSVKRTRDG</sequence>
<organism evidence="1 2">
    <name type="scientific">Persea americana</name>
    <name type="common">Avocado</name>
    <dbReference type="NCBI Taxonomy" id="3435"/>
    <lineage>
        <taxon>Eukaryota</taxon>
        <taxon>Viridiplantae</taxon>
        <taxon>Streptophyta</taxon>
        <taxon>Embryophyta</taxon>
        <taxon>Tracheophyta</taxon>
        <taxon>Spermatophyta</taxon>
        <taxon>Magnoliopsida</taxon>
        <taxon>Magnoliidae</taxon>
        <taxon>Laurales</taxon>
        <taxon>Lauraceae</taxon>
        <taxon>Persea</taxon>
    </lineage>
</organism>
<accession>A0ACC2LWK2</accession>
<comment type="caution">
    <text evidence="1">The sequence shown here is derived from an EMBL/GenBank/DDBJ whole genome shotgun (WGS) entry which is preliminary data.</text>
</comment>
<keyword evidence="2" id="KW-1185">Reference proteome</keyword>
<reference evidence="1 2" key="1">
    <citation type="journal article" date="2022" name="Hortic Res">
        <title>A haplotype resolved chromosomal level avocado genome allows analysis of novel avocado genes.</title>
        <authorList>
            <person name="Nath O."/>
            <person name="Fletcher S.J."/>
            <person name="Hayward A."/>
            <person name="Shaw L.M."/>
            <person name="Masouleh A.K."/>
            <person name="Furtado A."/>
            <person name="Henry R.J."/>
            <person name="Mitter N."/>
        </authorList>
    </citation>
    <scope>NUCLEOTIDE SEQUENCE [LARGE SCALE GENOMIC DNA]</scope>
    <source>
        <strain evidence="2">cv. Hass</strain>
    </source>
</reference>